<reference evidence="2 3" key="1">
    <citation type="submission" date="2015-11" db="EMBL/GenBank/DDBJ databases">
        <title>Genomic analysis of 38 Legionella species identifies large and diverse effector repertoires.</title>
        <authorList>
            <person name="Burstein D."/>
            <person name="Amaro F."/>
            <person name="Zusman T."/>
            <person name="Lifshitz Z."/>
            <person name="Cohen O."/>
            <person name="Gilbert J.A."/>
            <person name="Pupko T."/>
            <person name="Shuman H.A."/>
            <person name="Segal G."/>
        </authorList>
    </citation>
    <scope>NUCLEOTIDE SEQUENCE [LARGE SCALE GENOMIC DNA]</scope>
    <source>
        <strain evidence="2 3">BL-540</strain>
    </source>
</reference>
<sequence length="69" mass="7850">MDKFLPFKIAIMIGCASLVLVAFADHSQTIHPKSACISKTKHEMENSWTKIHDKQGSHQCLYRVRGVHE</sequence>
<evidence type="ECO:0008006" key="4">
    <source>
        <dbReference type="Google" id="ProtNLM"/>
    </source>
</evidence>
<feature type="chain" id="PRO_5006914657" description="Secreted protein" evidence="1">
    <location>
        <begin position="25"/>
        <end position="69"/>
    </location>
</feature>
<accession>A0A0W0VBN7</accession>
<organism evidence="2 3">
    <name type="scientific">Legionella jordanis</name>
    <dbReference type="NCBI Taxonomy" id="456"/>
    <lineage>
        <taxon>Bacteria</taxon>
        <taxon>Pseudomonadati</taxon>
        <taxon>Pseudomonadota</taxon>
        <taxon>Gammaproteobacteria</taxon>
        <taxon>Legionellales</taxon>
        <taxon>Legionellaceae</taxon>
        <taxon>Legionella</taxon>
    </lineage>
</organism>
<evidence type="ECO:0000313" key="2">
    <source>
        <dbReference type="EMBL" id="KTD17548.1"/>
    </source>
</evidence>
<evidence type="ECO:0000313" key="3">
    <source>
        <dbReference type="Proteomes" id="UP000055035"/>
    </source>
</evidence>
<protein>
    <recommendedName>
        <fullName evidence="4">Secreted protein</fullName>
    </recommendedName>
</protein>
<comment type="caution">
    <text evidence="2">The sequence shown here is derived from an EMBL/GenBank/DDBJ whole genome shotgun (WGS) entry which is preliminary data.</text>
</comment>
<evidence type="ECO:0000256" key="1">
    <source>
        <dbReference type="SAM" id="SignalP"/>
    </source>
</evidence>
<dbReference type="EMBL" id="LNYJ01000011">
    <property type="protein sequence ID" value="KTD17548.1"/>
    <property type="molecule type" value="Genomic_DNA"/>
</dbReference>
<keyword evidence="1" id="KW-0732">Signal</keyword>
<keyword evidence="3" id="KW-1185">Reference proteome</keyword>
<dbReference type="AlphaFoldDB" id="A0A0W0VBN7"/>
<gene>
    <name evidence="2" type="ORF">Ljor_1854</name>
</gene>
<feature type="signal peptide" evidence="1">
    <location>
        <begin position="1"/>
        <end position="24"/>
    </location>
</feature>
<dbReference type="PATRIC" id="fig|456.5.peg.1978"/>
<dbReference type="Proteomes" id="UP000055035">
    <property type="component" value="Unassembled WGS sequence"/>
</dbReference>
<dbReference type="RefSeq" id="WP_058471293.1">
    <property type="nucleotide sequence ID" value="NZ_CAAAIC010000008.1"/>
</dbReference>
<name>A0A0W0VBN7_9GAMM</name>
<proteinExistence type="predicted"/>